<dbReference type="GO" id="GO:0043565">
    <property type="term" value="F:sequence-specific DNA binding"/>
    <property type="evidence" value="ECO:0007669"/>
    <property type="project" value="TreeGrafter"/>
</dbReference>
<dbReference type="FunFam" id="3.40.190.290:FF:000001">
    <property type="entry name" value="Transcriptional regulator, LysR family"/>
    <property type="match status" value="1"/>
</dbReference>
<dbReference type="PANTHER" id="PTHR30537:SF5">
    <property type="entry name" value="HTH-TYPE TRANSCRIPTIONAL ACTIVATOR TTDR-RELATED"/>
    <property type="match status" value="1"/>
</dbReference>
<dbReference type="AlphaFoldDB" id="A0A916UNT2"/>
<accession>A0A916UNT2</accession>
<dbReference type="CDD" id="cd08422">
    <property type="entry name" value="PBP2_CrgA_like"/>
    <property type="match status" value="1"/>
</dbReference>
<reference evidence="6" key="1">
    <citation type="journal article" date="2014" name="Int. J. Syst. Evol. Microbiol.">
        <title>Complete genome sequence of Corynebacterium casei LMG S-19264T (=DSM 44701T), isolated from a smear-ripened cheese.</title>
        <authorList>
            <consortium name="US DOE Joint Genome Institute (JGI-PGF)"/>
            <person name="Walter F."/>
            <person name="Albersmeier A."/>
            <person name="Kalinowski J."/>
            <person name="Ruckert C."/>
        </authorList>
    </citation>
    <scope>NUCLEOTIDE SEQUENCE</scope>
    <source>
        <strain evidence="6">CGMCC 1.10998</strain>
    </source>
</reference>
<feature type="domain" description="HTH lysR-type" evidence="5">
    <location>
        <begin position="1"/>
        <end position="59"/>
    </location>
</feature>
<dbReference type="InterPro" id="IPR036390">
    <property type="entry name" value="WH_DNA-bd_sf"/>
</dbReference>
<dbReference type="PANTHER" id="PTHR30537">
    <property type="entry name" value="HTH-TYPE TRANSCRIPTIONAL REGULATOR"/>
    <property type="match status" value="1"/>
</dbReference>
<dbReference type="SUPFAM" id="SSF46785">
    <property type="entry name" value="Winged helix' DNA-binding domain"/>
    <property type="match status" value="1"/>
</dbReference>
<reference evidence="6" key="2">
    <citation type="submission" date="2020-09" db="EMBL/GenBank/DDBJ databases">
        <authorList>
            <person name="Sun Q."/>
            <person name="Zhou Y."/>
        </authorList>
    </citation>
    <scope>NUCLEOTIDE SEQUENCE</scope>
    <source>
        <strain evidence="6">CGMCC 1.10998</strain>
    </source>
</reference>
<evidence type="ECO:0000256" key="3">
    <source>
        <dbReference type="ARBA" id="ARBA00023125"/>
    </source>
</evidence>
<dbReference type="InterPro" id="IPR005119">
    <property type="entry name" value="LysR_subst-bd"/>
</dbReference>
<dbReference type="InterPro" id="IPR036388">
    <property type="entry name" value="WH-like_DNA-bd_sf"/>
</dbReference>
<evidence type="ECO:0000256" key="4">
    <source>
        <dbReference type="ARBA" id="ARBA00023163"/>
    </source>
</evidence>
<keyword evidence="4" id="KW-0804">Transcription</keyword>
<dbReference type="Gene3D" id="3.40.190.290">
    <property type="match status" value="1"/>
</dbReference>
<sequence>MEQLAEMMVFAKVVEMKSFSAAANALNTSKSLISKQVSSLESTLGVRLLNRTTRSMSLTEIGSAYYQHCARIAHEIEAARETASQLQTAPRGNLKLSAPVVFAALHLAGAIDAFLKKFPDVEIELDTSDRLVDIVEEGYDLAIRITNNPGQTTVSRKILDLHWATCASPAYLEKHGEPETPHDLLQHNCLMNQNMPHISKGWNYTIAGKDVSVPVKGNCKVNSTEVMHQLALAGVGMVVFPTYIVGSSIQKGRLKRVLCDYVASPGFGLYATYMPNRYMQTKVRAFIDHLITYFGEEPVWDHDIIPPCTKGTASQKAKAAVPA</sequence>
<gene>
    <name evidence="6" type="ORF">GCM10011396_28220</name>
</gene>
<name>A0A916UNT2_9BURK</name>
<comment type="caution">
    <text evidence="6">The sequence shown here is derived from an EMBL/GenBank/DDBJ whole genome shotgun (WGS) entry which is preliminary data.</text>
</comment>
<dbReference type="PRINTS" id="PR00039">
    <property type="entry name" value="HTHLYSR"/>
</dbReference>
<dbReference type="Pfam" id="PF03466">
    <property type="entry name" value="LysR_substrate"/>
    <property type="match status" value="1"/>
</dbReference>
<dbReference type="GO" id="GO:0003700">
    <property type="term" value="F:DNA-binding transcription factor activity"/>
    <property type="evidence" value="ECO:0007669"/>
    <property type="project" value="InterPro"/>
</dbReference>
<evidence type="ECO:0000259" key="5">
    <source>
        <dbReference type="PROSITE" id="PS50931"/>
    </source>
</evidence>
<evidence type="ECO:0000256" key="2">
    <source>
        <dbReference type="ARBA" id="ARBA00023015"/>
    </source>
</evidence>
<keyword evidence="3" id="KW-0238">DNA-binding</keyword>
<protein>
    <submittedName>
        <fullName evidence="6">LysR family transcriptional regulator</fullName>
    </submittedName>
</protein>
<dbReference type="EMBL" id="BMED01000002">
    <property type="protein sequence ID" value="GGC79359.1"/>
    <property type="molecule type" value="Genomic_DNA"/>
</dbReference>
<dbReference type="InterPro" id="IPR058163">
    <property type="entry name" value="LysR-type_TF_proteobact-type"/>
</dbReference>
<dbReference type="Pfam" id="PF00126">
    <property type="entry name" value="HTH_1"/>
    <property type="match status" value="1"/>
</dbReference>
<organism evidence="6 7">
    <name type="scientific">Undibacterium terreum</name>
    <dbReference type="NCBI Taxonomy" id="1224302"/>
    <lineage>
        <taxon>Bacteria</taxon>
        <taxon>Pseudomonadati</taxon>
        <taxon>Pseudomonadota</taxon>
        <taxon>Betaproteobacteria</taxon>
        <taxon>Burkholderiales</taxon>
        <taxon>Oxalobacteraceae</taxon>
        <taxon>Undibacterium</taxon>
    </lineage>
</organism>
<keyword evidence="7" id="KW-1185">Reference proteome</keyword>
<evidence type="ECO:0000313" key="6">
    <source>
        <dbReference type="EMBL" id="GGC79359.1"/>
    </source>
</evidence>
<dbReference type="Proteomes" id="UP000637423">
    <property type="component" value="Unassembled WGS sequence"/>
</dbReference>
<evidence type="ECO:0000313" key="7">
    <source>
        <dbReference type="Proteomes" id="UP000637423"/>
    </source>
</evidence>
<proteinExistence type="inferred from homology"/>
<dbReference type="SUPFAM" id="SSF53850">
    <property type="entry name" value="Periplasmic binding protein-like II"/>
    <property type="match status" value="1"/>
</dbReference>
<keyword evidence="2" id="KW-0805">Transcription regulation</keyword>
<evidence type="ECO:0000256" key="1">
    <source>
        <dbReference type="ARBA" id="ARBA00009437"/>
    </source>
</evidence>
<dbReference type="PROSITE" id="PS50931">
    <property type="entry name" value="HTH_LYSR"/>
    <property type="match status" value="1"/>
</dbReference>
<dbReference type="Gene3D" id="1.10.10.10">
    <property type="entry name" value="Winged helix-like DNA-binding domain superfamily/Winged helix DNA-binding domain"/>
    <property type="match status" value="1"/>
</dbReference>
<dbReference type="FunFam" id="1.10.10.10:FF:000001">
    <property type="entry name" value="LysR family transcriptional regulator"/>
    <property type="match status" value="1"/>
</dbReference>
<comment type="similarity">
    <text evidence="1">Belongs to the LysR transcriptional regulatory family.</text>
</comment>
<dbReference type="GO" id="GO:0006351">
    <property type="term" value="P:DNA-templated transcription"/>
    <property type="evidence" value="ECO:0007669"/>
    <property type="project" value="TreeGrafter"/>
</dbReference>
<dbReference type="InterPro" id="IPR000847">
    <property type="entry name" value="LysR_HTH_N"/>
</dbReference>